<feature type="domain" description="HTH tetR-type" evidence="3">
    <location>
        <begin position="10"/>
        <end position="70"/>
    </location>
</feature>
<protein>
    <submittedName>
        <fullName evidence="4">TetR/AcrR family transcriptional regulator</fullName>
    </submittedName>
</protein>
<sequence length="183" mass="21513">MYEKKPEVTAVTKEKLMASFWKFYWEKKIEKITVKEITDEAGYYRSTFYDYFIDIYDVLEQLETRLILTLKENVQNSLVMKQQKDIIEILANMYETQGEYLSILLGKGGDPNFHQKLKESLRPMLFHEFGLSKNDVYNQLIFEFGIAGIISTIGHWYDNEKPITNEQLAILIRSMLMNGTTPL</sequence>
<dbReference type="PANTHER" id="PTHR43479">
    <property type="entry name" value="ACREF/ENVCD OPERON REPRESSOR-RELATED"/>
    <property type="match status" value="1"/>
</dbReference>
<reference evidence="5" key="1">
    <citation type="journal article" date="2019" name="Int. J. Syst. Evol. Microbiol.">
        <title>The Global Catalogue of Microorganisms (GCM) 10K type strain sequencing project: providing services to taxonomists for standard genome sequencing and annotation.</title>
        <authorList>
            <consortium name="The Broad Institute Genomics Platform"/>
            <consortium name="The Broad Institute Genome Sequencing Center for Infectious Disease"/>
            <person name="Wu L."/>
            <person name="Ma J."/>
        </authorList>
    </citation>
    <scope>NUCLEOTIDE SEQUENCE [LARGE SCALE GENOMIC DNA]</scope>
    <source>
        <strain evidence="5">CCUG 53519</strain>
    </source>
</reference>
<evidence type="ECO:0000256" key="2">
    <source>
        <dbReference type="PROSITE-ProRule" id="PRU00335"/>
    </source>
</evidence>
<dbReference type="InterPro" id="IPR009057">
    <property type="entry name" value="Homeodomain-like_sf"/>
</dbReference>
<evidence type="ECO:0000313" key="5">
    <source>
        <dbReference type="Proteomes" id="UP001597169"/>
    </source>
</evidence>
<dbReference type="EMBL" id="JBHTKX010000001">
    <property type="protein sequence ID" value="MFD1127901.1"/>
    <property type="molecule type" value="Genomic_DNA"/>
</dbReference>
<dbReference type="RefSeq" id="WP_244533179.1">
    <property type="nucleotide sequence ID" value="NZ_JBHTKX010000001.1"/>
</dbReference>
<dbReference type="SUPFAM" id="SSF46689">
    <property type="entry name" value="Homeodomain-like"/>
    <property type="match status" value="1"/>
</dbReference>
<name>A0ABW3PU15_9BACL</name>
<organism evidence="4 5">
    <name type="scientific">Paenibacillus provencensis</name>
    <dbReference type="NCBI Taxonomy" id="441151"/>
    <lineage>
        <taxon>Bacteria</taxon>
        <taxon>Bacillati</taxon>
        <taxon>Bacillota</taxon>
        <taxon>Bacilli</taxon>
        <taxon>Bacillales</taxon>
        <taxon>Paenibacillaceae</taxon>
        <taxon>Paenibacillus</taxon>
    </lineage>
</organism>
<dbReference type="Proteomes" id="UP001597169">
    <property type="component" value="Unassembled WGS sequence"/>
</dbReference>
<accession>A0ABW3PU15</accession>
<dbReference type="InterPro" id="IPR039532">
    <property type="entry name" value="TetR_C_Firmicutes"/>
</dbReference>
<feature type="DNA-binding region" description="H-T-H motif" evidence="2">
    <location>
        <begin position="33"/>
        <end position="52"/>
    </location>
</feature>
<keyword evidence="1 2" id="KW-0238">DNA-binding</keyword>
<dbReference type="InterPro" id="IPR050624">
    <property type="entry name" value="HTH-type_Tx_Regulator"/>
</dbReference>
<evidence type="ECO:0000313" key="4">
    <source>
        <dbReference type="EMBL" id="MFD1127901.1"/>
    </source>
</evidence>
<dbReference type="PROSITE" id="PS50977">
    <property type="entry name" value="HTH_TETR_2"/>
    <property type="match status" value="1"/>
</dbReference>
<evidence type="ECO:0000256" key="1">
    <source>
        <dbReference type="ARBA" id="ARBA00023125"/>
    </source>
</evidence>
<dbReference type="Gene3D" id="1.10.357.10">
    <property type="entry name" value="Tetracycline Repressor, domain 2"/>
    <property type="match status" value="1"/>
</dbReference>
<evidence type="ECO:0000259" key="3">
    <source>
        <dbReference type="PROSITE" id="PS50977"/>
    </source>
</evidence>
<dbReference type="InterPro" id="IPR001647">
    <property type="entry name" value="HTH_TetR"/>
</dbReference>
<dbReference type="Pfam" id="PF14278">
    <property type="entry name" value="TetR_C_8"/>
    <property type="match status" value="1"/>
</dbReference>
<proteinExistence type="predicted"/>
<dbReference type="PANTHER" id="PTHR43479:SF7">
    <property type="entry name" value="TETR-FAMILY TRANSCRIPTIONAL REGULATOR"/>
    <property type="match status" value="1"/>
</dbReference>
<comment type="caution">
    <text evidence="4">The sequence shown here is derived from an EMBL/GenBank/DDBJ whole genome shotgun (WGS) entry which is preliminary data.</text>
</comment>
<gene>
    <name evidence="4" type="ORF">ACFQ3J_06925</name>
</gene>
<keyword evidence="5" id="KW-1185">Reference proteome</keyword>